<protein>
    <recommendedName>
        <fullName evidence="11">TMV resistance protein N</fullName>
    </recommendedName>
</protein>
<dbReference type="InterPro" id="IPR058546">
    <property type="entry name" value="RPS4B/Roq1-like_LRR"/>
</dbReference>
<evidence type="ECO:0000256" key="3">
    <source>
        <dbReference type="ARBA" id="ARBA00022821"/>
    </source>
</evidence>
<evidence type="ECO:0000259" key="8">
    <source>
        <dbReference type="Pfam" id="PF23286"/>
    </source>
</evidence>
<dbReference type="Proteomes" id="UP001311915">
    <property type="component" value="Unassembled WGS sequence"/>
</dbReference>
<dbReference type="InterPro" id="IPR032675">
    <property type="entry name" value="LRR_dom_sf"/>
</dbReference>
<dbReference type="SUPFAM" id="SSF52058">
    <property type="entry name" value="L domain-like"/>
    <property type="match status" value="1"/>
</dbReference>
<comment type="subcellular location">
    <subcellularLocation>
        <location evidence="1">Membrane</location>
        <topology evidence="1">Peripheral membrane protein</topology>
    </subcellularLocation>
</comment>
<accession>A0AAV9K9V0</accession>
<dbReference type="GO" id="GO:0016020">
    <property type="term" value="C:membrane"/>
    <property type="evidence" value="ECO:0007669"/>
    <property type="project" value="UniProtKB-SubCell"/>
</dbReference>
<evidence type="ECO:0000256" key="4">
    <source>
        <dbReference type="ARBA" id="ARBA00023054"/>
    </source>
</evidence>
<dbReference type="GO" id="GO:0006952">
    <property type="term" value="P:defense response"/>
    <property type="evidence" value="ECO:0007669"/>
    <property type="project" value="InterPro"/>
</dbReference>
<dbReference type="Gene3D" id="3.80.10.10">
    <property type="entry name" value="Ribonuclease Inhibitor"/>
    <property type="match status" value="2"/>
</dbReference>
<dbReference type="PROSITE" id="PS51450">
    <property type="entry name" value="LRR"/>
    <property type="match status" value="1"/>
</dbReference>
<keyword evidence="3" id="KW-0611">Plant defense</keyword>
<proteinExistence type="predicted"/>
<dbReference type="PANTHER" id="PTHR11017">
    <property type="entry name" value="LEUCINE-RICH REPEAT-CONTAINING PROTEIN"/>
    <property type="match status" value="1"/>
</dbReference>
<evidence type="ECO:0008006" key="11">
    <source>
        <dbReference type="Google" id="ProtNLM"/>
    </source>
</evidence>
<comment type="caution">
    <text evidence="9">The sequence shown here is derived from an EMBL/GenBank/DDBJ whole genome shotgun (WGS) entry which is preliminary data.</text>
</comment>
<feature type="domain" description="NB-ARC" evidence="7">
    <location>
        <begin position="43"/>
        <end position="78"/>
    </location>
</feature>
<feature type="region of interest" description="Disordered" evidence="6">
    <location>
        <begin position="281"/>
        <end position="310"/>
    </location>
</feature>
<evidence type="ECO:0000313" key="9">
    <source>
        <dbReference type="EMBL" id="KAK4709953.1"/>
    </source>
</evidence>
<feature type="domain" description="Disease resistance protein RPS4B/Roq1-like leucine-rich repeats" evidence="8">
    <location>
        <begin position="411"/>
        <end position="622"/>
    </location>
</feature>
<dbReference type="Gene3D" id="3.40.50.300">
    <property type="entry name" value="P-loop containing nucleotide triphosphate hydrolases"/>
    <property type="match status" value="1"/>
</dbReference>
<dbReference type="Pfam" id="PF00931">
    <property type="entry name" value="NB-ARC"/>
    <property type="match status" value="2"/>
</dbReference>
<dbReference type="AlphaFoldDB" id="A0AAV9K9V0"/>
<evidence type="ECO:0000259" key="7">
    <source>
        <dbReference type="Pfam" id="PF00931"/>
    </source>
</evidence>
<dbReference type="InterPro" id="IPR027417">
    <property type="entry name" value="P-loop_NTPase"/>
</dbReference>
<evidence type="ECO:0000256" key="6">
    <source>
        <dbReference type="SAM" id="MobiDB-lite"/>
    </source>
</evidence>
<evidence type="ECO:0000313" key="10">
    <source>
        <dbReference type="Proteomes" id="UP001311915"/>
    </source>
</evidence>
<gene>
    <name evidence="9" type="ORF">R3W88_004466</name>
</gene>
<dbReference type="SUPFAM" id="SSF52540">
    <property type="entry name" value="P-loop containing nucleoside triphosphate hydrolases"/>
    <property type="match status" value="1"/>
</dbReference>
<dbReference type="EMBL" id="JAWPEI010000011">
    <property type="protein sequence ID" value="KAK4709953.1"/>
    <property type="molecule type" value="Genomic_DNA"/>
</dbReference>
<keyword evidence="5" id="KW-0472">Membrane</keyword>
<dbReference type="Gene3D" id="1.10.8.430">
    <property type="entry name" value="Helical domain of apoptotic protease-activating factors"/>
    <property type="match status" value="1"/>
</dbReference>
<evidence type="ECO:0000256" key="1">
    <source>
        <dbReference type="ARBA" id="ARBA00004170"/>
    </source>
</evidence>
<evidence type="ECO:0000256" key="5">
    <source>
        <dbReference type="ARBA" id="ARBA00023136"/>
    </source>
</evidence>
<name>A0AAV9K9V0_9SOLN</name>
<keyword evidence="10" id="KW-1185">Reference proteome</keyword>
<dbReference type="Pfam" id="PF23286">
    <property type="entry name" value="LRR_13"/>
    <property type="match status" value="1"/>
</dbReference>
<keyword evidence="4" id="KW-0175">Coiled coil</keyword>
<sequence>MKAAKTDELRFIEKLVKVTENKVNHSILSVAPCLIGIHFGVNDICLWLQHKTDDVGIWGICGMGGIGKTTIAKYAFNSNFESFERSSFLYNVRDFSESTDGLIYLQKQFFLIYLMGGRLTFRVVVYGKRVLVVLDDIDEVDQLAAIVGMLDCFYSGSKIIVTTRQIELLRACEIELIDNVHKLNKDESVELFSWHAFRQGHPVEHYTKFLRGIIEYCIGCPLALQVLGSSLSGKSLDGSDIIQGLNLRSCAEKDKPPRSFHHPTTQEYLQECANIMRKIRLSRQNDPPRQPQPRKVLLYGSNNKNSESKKVDNINTDAFSGMRKLKLLQLDNLAVKGNYKEFPRLLRWLCWDKFPYKCLPDGLPLEEVVALEMRHSRLHHLFQGNKVLNALKILNLSHSKGLSCTPNFSKLPNLERIILKYCTRLTEFDKSIGGLKRLLILNLRGCQSLRKLPRCISNLHSLEKIILYGCSKLVWSSLELNKMQSLLELDAGGTANDQVSTSVRKKHLLMCSSVSSPRKSPGILLTTVSHTLVTLSLIGCGLSSDLIPEELGDFSMLRNLFLSENPIQSLPESIKRLTNLRKLELENCEQLEYLPEIPASVKILSTWQCRSLQRIHNLPNLLTTLNFLGLSCNKIIEVQEMFRLKCISSFDADLISVLGLPNLSDMKVDLYNSLTLTRWKGPIQGLSEFGIFSTSFHGSELPNWLSYNSTGSSSISFDLPNHDIQGLNLYVIYENARTSYCTRRNKFWNEFHVRVANKTKDLRWTYSPTFKGLPDNGEDITWLCHWEIGDHLDTRDSMSISVTLFAGAQLKKFGVHVVYKQNDDVDISAYQVQGSYFLCHHDFDVQQNCSIYGWNSTGKYEFLFGDNSEDFPDEMSPYD</sequence>
<evidence type="ECO:0000256" key="2">
    <source>
        <dbReference type="ARBA" id="ARBA00022614"/>
    </source>
</evidence>
<dbReference type="InterPro" id="IPR042197">
    <property type="entry name" value="Apaf_helical"/>
</dbReference>
<dbReference type="GO" id="GO:0005524">
    <property type="term" value="F:ATP binding"/>
    <property type="evidence" value="ECO:0007669"/>
    <property type="project" value="UniProtKB-KW"/>
</dbReference>
<dbReference type="PRINTS" id="PR00364">
    <property type="entry name" value="DISEASERSIST"/>
</dbReference>
<keyword evidence="2" id="KW-0433">Leucine-rich repeat</keyword>
<feature type="domain" description="NB-ARC" evidence="7">
    <location>
        <begin position="124"/>
        <end position="199"/>
    </location>
</feature>
<dbReference type="InterPro" id="IPR001611">
    <property type="entry name" value="Leu-rich_rpt"/>
</dbReference>
<dbReference type="InterPro" id="IPR002182">
    <property type="entry name" value="NB-ARC"/>
</dbReference>
<dbReference type="PANTHER" id="PTHR11017:SF368">
    <property type="entry name" value="TIR DOMAIN-CONTAINING PROTEIN"/>
    <property type="match status" value="1"/>
</dbReference>
<dbReference type="InterPro" id="IPR044974">
    <property type="entry name" value="Disease_R_plants"/>
</dbReference>
<reference evidence="9 10" key="1">
    <citation type="submission" date="2023-10" db="EMBL/GenBank/DDBJ databases">
        <title>Genome-Wide Identification Analysis in wild type Solanum Pinnatisectum Reveals Some Genes Defensing Phytophthora Infestans.</title>
        <authorList>
            <person name="Sun C."/>
        </authorList>
    </citation>
    <scope>NUCLEOTIDE SEQUENCE [LARGE SCALE GENOMIC DNA]</scope>
    <source>
        <strain evidence="9">LQN</strain>
        <tissue evidence="9">Leaf</tissue>
    </source>
</reference>
<dbReference type="GO" id="GO:0043531">
    <property type="term" value="F:ADP binding"/>
    <property type="evidence" value="ECO:0007669"/>
    <property type="project" value="InterPro"/>
</dbReference>
<organism evidence="9 10">
    <name type="scientific">Solanum pinnatisectum</name>
    <name type="common">tansyleaf nightshade</name>
    <dbReference type="NCBI Taxonomy" id="50273"/>
    <lineage>
        <taxon>Eukaryota</taxon>
        <taxon>Viridiplantae</taxon>
        <taxon>Streptophyta</taxon>
        <taxon>Embryophyta</taxon>
        <taxon>Tracheophyta</taxon>
        <taxon>Spermatophyta</taxon>
        <taxon>Magnoliopsida</taxon>
        <taxon>eudicotyledons</taxon>
        <taxon>Gunneridae</taxon>
        <taxon>Pentapetalae</taxon>
        <taxon>asterids</taxon>
        <taxon>lamiids</taxon>
        <taxon>Solanales</taxon>
        <taxon>Solanaceae</taxon>
        <taxon>Solanoideae</taxon>
        <taxon>Solaneae</taxon>
        <taxon>Solanum</taxon>
    </lineage>
</organism>